<feature type="region of interest" description="Disordered" evidence="1">
    <location>
        <begin position="20"/>
        <end position="100"/>
    </location>
</feature>
<protein>
    <submittedName>
        <fullName evidence="2">Porin</fullName>
    </submittedName>
</protein>
<gene>
    <name evidence="2" type="ORF">O0S08_08410</name>
</gene>
<evidence type="ECO:0000313" key="3">
    <source>
        <dbReference type="Proteomes" id="UP001164459"/>
    </source>
</evidence>
<feature type="compositionally biased region" description="Pro residues" evidence="1">
    <location>
        <begin position="20"/>
        <end position="30"/>
    </location>
</feature>
<proteinExistence type="predicted"/>
<dbReference type="InterPro" id="IPR010870">
    <property type="entry name" value="Porin_O/P"/>
</dbReference>
<dbReference type="Gene3D" id="2.40.160.10">
    <property type="entry name" value="Porin"/>
    <property type="match status" value="1"/>
</dbReference>
<dbReference type="RefSeq" id="WP_269038512.1">
    <property type="nucleotide sequence ID" value="NZ_CP114040.1"/>
</dbReference>
<dbReference type="Proteomes" id="UP001164459">
    <property type="component" value="Chromosome"/>
</dbReference>
<dbReference type="InterPro" id="IPR023614">
    <property type="entry name" value="Porin_dom_sf"/>
</dbReference>
<organism evidence="2 3">
    <name type="scientific">Nannocystis punicea</name>
    <dbReference type="NCBI Taxonomy" id="2995304"/>
    <lineage>
        <taxon>Bacteria</taxon>
        <taxon>Pseudomonadati</taxon>
        <taxon>Myxococcota</taxon>
        <taxon>Polyangia</taxon>
        <taxon>Nannocystales</taxon>
        <taxon>Nannocystaceae</taxon>
        <taxon>Nannocystis</taxon>
    </lineage>
</organism>
<name>A0ABY7HA65_9BACT</name>
<dbReference type="Pfam" id="PF07396">
    <property type="entry name" value="Porin_O_P"/>
    <property type="match status" value="1"/>
</dbReference>
<keyword evidence="3" id="KW-1185">Reference proteome</keyword>
<evidence type="ECO:0000256" key="1">
    <source>
        <dbReference type="SAM" id="MobiDB-lite"/>
    </source>
</evidence>
<feature type="compositionally biased region" description="Low complexity" evidence="1">
    <location>
        <begin position="31"/>
        <end position="87"/>
    </location>
</feature>
<accession>A0ABY7HA65</accession>
<sequence>MHLTLLCGFIALASPGPWEPTPAADVPPAPSGSAGEAPPAASTPATEATGPASAAAPAATAPAAPAPAAAPVTSGTPAPADKAAAAPAPAPAAPKPSKWAPRWEAARLAEDPITADGRTKWRPGVGVEVASASGRFSLAFNAFMQLQAVALHVPGQPGTDQAPGAAEHTDFSLQFRRARVWLSGNVFTKNIKYRITLTFSPVELGFKDGVPHRSPILDWFFTLDRFRDFTLVVGQYKVPYNHQRMNKITALQFVDRSLANNEFTFDRDIGLDLRSKDIAGLGKLRYYLGVYLGDGIAKYGPSNFGLMYLGRFEVLPFGQYDDLEESDLDRSMKPRMLIGAAYGFIDRDPHDNHGFGGAIPADGGFTSTHNATADLSFRIAGFSLDSAFFWRNGWRIPGNAVDLMGQPITPTAARNGIGYFAQAGYLIPYTPLELGVRYGGSRGIAGRYGTSLPDQTEVGGVVNVFFARHFLKLQLDYLRLYSSAITGPMDQVRLQLQATF</sequence>
<evidence type="ECO:0000313" key="2">
    <source>
        <dbReference type="EMBL" id="WAS96171.1"/>
    </source>
</evidence>
<reference evidence="2" key="1">
    <citation type="submission" date="2022-11" db="EMBL/GenBank/DDBJ databases">
        <title>Minimal conservation of predation-associated metabolite biosynthetic gene clusters underscores biosynthetic potential of Myxococcota including descriptions for ten novel species: Archangium lansinium sp. nov., Myxococcus landrumus sp. nov., Nannocystis bai.</title>
        <authorList>
            <person name="Ahearne A."/>
            <person name="Stevens C."/>
            <person name="Dowd S."/>
        </authorList>
    </citation>
    <scope>NUCLEOTIDE SEQUENCE</scope>
    <source>
        <strain evidence="2">Fl3</strain>
    </source>
</reference>
<dbReference type="EMBL" id="CP114040">
    <property type="protein sequence ID" value="WAS96171.1"/>
    <property type="molecule type" value="Genomic_DNA"/>
</dbReference>